<dbReference type="Pfam" id="PF00956">
    <property type="entry name" value="NAP"/>
    <property type="match status" value="3"/>
</dbReference>
<dbReference type="AlphaFoldDB" id="A0AAW1W6F6"/>
<dbReference type="GO" id="GO:0006334">
    <property type="term" value="P:nucleosome assembly"/>
    <property type="evidence" value="ECO:0007669"/>
    <property type="project" value="InterPro"/>
</dbReference>
<sequence>MSNVISVSDLGSCEVGNRDDRLGLNPNKHTNLHRISLDARKRVEHLIRIQKEHNQLKAQFYKDRGALEAKYEKLYQPLYDKRHNIVNAIGVTTDSETATTNQEEKEIPNFWFYALKAFTTINRWIKDYDEGALKHLENIKWLRTDNLKVFKLEEIIGTEIEWYSKNRLKKHRTGSRRSFFNLFSPPEVHNDYKDLKLKYKLQGNYLIGSIIRNDIIPRAVLWFTGEAKLEQMIEIASRHSCFLNSLSLDVQKHVDHLRNIQKDHDGLRAQFYLERAELEAEYQKVYNNMYNERYLIVNGVVEADKVTNDSEAVNQGVDAPEQSAEKGVPNFWLHALVNHELLDAEINIRDGEALKYLTDIKWLRKEDPKGFILEFCFNKNPFFKNSVLTKTYQLPDEDETILHKAIGIEIEWYPENCLTKECESFFNFFNPLQIDIKAEKEFIEDMRRDYYIGSTIRNEIIPVLFYGM</sequence>
<evidence type="ECO:0008006" key="6">
    <source>
        <dbReference type="Google" id="ProtNLM"/>
    </source>
</evidence>
<keyword evidence="5" id="KW-1185">Reference proteome</keyword>
<comment type="similarity">
    <text evidence="1 3">Belongs to the nucleosome assembly protein (NAP) family.</text>
</comment>
<dbReference type="FunFam" id="1.20.5.1500:FF:000001">
    <property type="entry name" value="Nucleosome assembly protein 1-like 1"/>
    <property type="match status" value="1"/>
</dbReference>
<dbReference type="Proteomes" id="UP001457282">
    <property type="component" value="Unassembled WGS sequence"/>
</dbReference>
<accession>A0AAW1W6F6</accession>
<evidence type="ECO:0000313" key="5">
    <source>
        <dbReference type="Proteomes" id="UP001457282"/>
    </source>
</evidence>
<evidence type="ECO:0000256" key="2">
    <source>
        <dbReference type="ARBA" id="ARBA00023186"/>
    </source>
</evidence>
<dbReference type="InterPro" id="IPR037231">
    <property type="entry name" value="NAP-like_sf"/>
</dbReference>
<name>A0AAW1W6F6_RUBAR</name>
<dbReference type="EMBL" id="JBEDUW010000007">
    <property type="protein sequence ID" value="KAK9914380.1"/>
    <property type="molecule type" value="Genomic_DNA"/>
</dbReference>
<evidence type="ECO:0000256" key="1">
    <source>
        <dbReference type="ARBA" id="ARBA00009947"/>
    </source>
</evidence>
<dbReference type="GO" id="GO:0042393">
    <property type="term" value="F:histone binding"/>
    <property type="evidence" value="ECO:0007669"/>
    <property type="project" value="UniProtKB-ARBA"/>
</dbReference>
<evidence type="ECO:0000256" key="3">
    <source>
        <dbReference type="RuleBase" id="RU003876"/>
    </source>
</evidence>
<dbReference type="GO" id="GO:0000724">
    <property type="term" value="P:double-strand break repair via homologous recombination"/>
    <property type="evidence" value="ECO:0007669"/>
    <property type="project" value="UniProtKB-ARBA"/>
</dbReference>
<dbReference type="Gene3D" id="3.30.1120.90">
    <property type="entry name" value="Nucleosome assembly protein"/>
    <property type="match status" value="3"/>
</dbReference>
<dbReference type="SUPFAM" id="SSF143113">
    <property type="entry name" value="NAP-like"/>
    <property type="match status" value="2"/>
</dbReference>
<dbReference type="InterPro" id="IPR002164">
    <property type="entry name" value="NAP_family"/>
</dbReference>
<keyword evidence="2" id="KW-0143">Chaperone</keyword>
<dbReference type="PANTHER" id="PTHR11875">
    <property type="entry name" value="TESTIS-SPECIFIC Y-ENCODED PROTEIN"/>
    <property type="match status" value="1"/>
</dbReference>
<protein>
    <recommendedName>
        <fullName evidence="6">Nucleosome assembly protein</fullName>
    </recommendedName>
</protein>
<organism evidence="4 5">
    <name type="scientific">Rubus argutus</name>
    <name type="common">Southern blackberry</name>
    <dbReference type="NCBI Taxonomy" id="59490"/>
    <lineage>
        <taxon>Eukaryota</taxon>
        <taxon>Viridiplantae</taxon>
        <taxon>Streptophyta</taxon>
        <taxon>Embryophyta</taxon>
        <taxon>Tracheophyta</taxon>
        <taxon>Spermatophyta</taxon>
        <taxon>Magnoliopsida</taxon>
        <taxon>eudicotyledons</taxon>
        <taxon>Gunneridae</taxon>
        <taxon>Pentapetalae</taxon>
        <taxon>rosids</taxon>
        <taxon>fabids</taxon>
        <taxon>Rosales</taxon>
        <taxon>Rosaceae</taxon>
        <taxon>Rosoideae</taxon>
        <taxon>Rosoideae incertae sedis</taxon>
        <taxon>Rubus</taxon>
    </lineage>
</organism>
<proteinExistence type="inferred from homology"/>
<evidence type="ECO:0000313" key="4">
    <source>
        <dbReference type="EMBL" id="KAK9914380.1"/>
    </source>
</evidence>
<dbReference type="GO" id="GO:0005634">
    <property type="term" value="C:nucleus"/>
    <property type="evidence" value="ECO:0007669"/>
    <property type="project" value="InterPro"/>
</dbReference>
<reference evidence="4 5" key="1">
    <citation type="journal article" date="2023" name="G3 (Bethesda)">
        <title>A chromosome-length genome assembly and annotation of blackberry (Rubus argutus, cv. 'Hillquist').</title>
        <authorList>
            <person name="Bruna T."/>
            <person name="Aryal R."/>
            <person name="Dudchenko O."/>
            <person name="Sargent D.J."/>
            <person name="Mead D."/>
            <person name="Buti M."/>
            <person name="Cavallini A."/>
            <person name="Hytonen T."/>
            <person name="Andres J."/>
            <person name="Pham M."/>
            <person name="Weisz D."/>
            <person name="Mascagni F."/>
            <person name="Usai G."/>
            <person name="Natali L."/>
            <person name="Bassil N."/>
            <person name="Fernandez G.E."/>
            <person name="Lomsadze A."/>
            <person name="Armour M."/>
            <person name="Olukolu B."/>
            <person name="Poorten T."/>
            <person name="Britton C."/>
            <person name="Davik J."/>
            <person name="Ashrafi H."/>
            <person name="Aiden E.L."/>
            <person name="Borodovsky M."/>
            <person name="Worthington M."/>
        </authorList>
    </citation>
    <scope>NUCLEOTIDE SEQUENCE [LARGE SCALE GENOMIC DNA]</scope>
    <source>
        <strain evidence="4">PI 553951</strain>
    </source>
</reference>
<dbReference type="Gene3D" id="1.20.5.1500">
    <property type="match status" value="2"/>
</dbReference>
<comment type="caution">
    <text evidence="4">The sequence shown here is derived from an EMBL/GenBank/DDBJ whole genome shotgun (WGS) entry which is preliminary data.</text>
</comment>
<gene>
    <name evidence="4" type="ORF">M0R45_038162</name>
</gene>